<keyword evidence="3" id="KW-1185">Reference proteome</keyword>
<reference evidence="2 3" key="1">
    <citation type="submission" date="2021-02" db="EMBL/GenBank/DDBJ databases">
        <title>Taxonomically Unique Crown Gall-Associated Xanthomonas Stains Have Deficiency in Virulence Repertories.</title>
        <authorList>
            <person name="Mafakheri H."/>
            <person name="Taghavi S.M."/>
            <person name="Dimkic I."/>
            <person name="Nemanja K."/>
            <person name="Osdaghi E."/>
        </authorList>
    </citation>
    <scope>NUCLEOTIDE SEQUENCE [LARGE SCALE GENOMIC DNA]</scope>
    <source>
        <strain evidence="2 3">FX4</strain>
    </source>
</reference>
<evidence type="ECO:0000259" key="1">
    <source>
        <dbReference type="PROSITE" id="PS51746"/>
    </source>
</evidence>
<dbReference type="SMART" id="SM00331">
    <property type="entry name" value="PP2C_SIG"/>
    <property type="match status" value="1"/>
</dbReference>
<sequence>MAALHYRSAGHTEVGKVRRHNEDALLLRDDAGLWVVADGLGGHAAGDYASGLIVERLATLPRAADVCDFIEAIEDALAQINTELLRCAEQRQVDMIASTVVLLVHDPDFMLYGWVGDSRGYGRLEGPLRQLTRDHVHGVKDDATQFAQAGASAEPAANAGVLTRAVGAQEPLFVDWVLAPSASGAQFLLCSDGINKEIPDPELDAECRLHGEPQALLTRLFELAMGRAARDNVTAVVVRLQE</sequence>
<dbReference type="Pfam" id="PF13672">
    <property type="entry name" value="PP2C_2"/>
    <property type="match status" value="1"/>
</dbReference>
<accession>A0ABS3B157</accession>
<feature type="domain" description="PPM-type phosphatase" evidence="1">
    <location>
        <begin position="8"/>
        <end position="240"/>
    </location>
</feature>
<evidence type="ECO:0000313" key="3">
    <source>
        <dbReference type="Proteomes" id="UP000695802"/>
    </source>
</evidence>
<dbReference type="PROSITE" id="PS51746">
    <property type="entry name" value="PPM_2"/>
    <property type="match status" value="1"/>
</dbReference>
<gene>
    <name evidence="2" type="ORF">JR064_09290</name>
</gene>
<proteinExistence type="predicted"/>
<dbReference type="EMBL" id="JAFIWB010000007">
    <property type="protein sequence ID" value="MBN6102358.1"/>
    <property type="molecule type" value="Genomic_DNA"/>
</dbReference>
<dbReference type="CDD" id="cd00143">
    <property type="entry name" value="PP2Cc"/>
    <property type="match status" value="1"/>
</dbReference>
<dbReference type="Gene3D" id="3.60.40.10">
    <property type="entry name" value="PPM-type phosphatase domain"/>
    <property type="match status" value="1"/>
</dbReference>
<name>A0ABS3B157_9XANT</name>
<dbReference type="RefSeq" id="WP_179569886.1">
    <property type="nucleotide sequence ID" value="NZ_JACSQX010000009.1"/>
</dbReference>
<dbReference type="Proteomes" id="UP000695802">
    <property type="component" value="Unassembled WGS sequence"/>
</dbReference>
<dbReference type="InterPro" id="IPR036457">
    <property type="entry name" value="PPM-type-like_dom_sf"/>
</dbReference>
<dbReference type="InterPro" id="IPR001932">
    <property type="entry name" value="PPM-type_phosphatase-like_dom"/>
</dbReference>
<protein>
    <submittedName>
        <fullName evidence="2">Serine/threonine-protein phosphatase</fullName>
    </submittedName>
</protein>
<dbReference type="SUPFAM" id="SSF81606">
    <property type="entry name" value="PP2C-like"/>
    <property type="match status" value="1"/>
</dbReference>
<dbReference type="SMART" id="SM00332">
    <property type="entry name" value="PP2Cc"/>
    <property type="match status" value="1"/>
</dbReference>
<evidence type="ECO:0000313" key="2">
    <source>
        <dbReference type="EMBL" id="MBN6102358.1"/>
    </source>
</evidence>
<organism evidence="2 3">
    <name type="scientific">Xanthomonas bonasiae</name>
    <dbReference type="NCBI Taxonomy" id="2810351"/>
    <lineage>
        <taxon>Bacteria</taxon>
        <taxon>Pseudomonadati</taxon>
        <taxon>Pseudomonadota</taxon>
        <taxon>Gammaproteobacteria</taxon>
        <taxon>Lysobacterales</taxon>
        <taxon>Lysobacteraceae</taxon>
        <taxon>Xanthomonas</taxon>
    </lineage>
</organism>
<comment type="caution">
    <text evidence="2">The sequence shown here is derived from an EMBL/GenBank/DDBJ whole genome shotgun (WGS) entry which is preliminary data.</text>
</comment>